<evidence type="ECO:0000313" key="8">
    <source>
        <dbReference type="EMBL" id="TMP88074.1"/>
    </source>
</evidence>
<reference evidence="7 9" key="1">
    <citation type="journal article" date="2015" name="BMC Genomics">
        <title>Genome mining reveals unlocked bioactive potential of marine Gram-negative bacteria.</title>
        <authorList>
            <person name="Machado H."/>
            <person name="Sonnenschein E.C."/>
            <person name="Melchiorsen J."/>
            <person name="Gram L."/>
        </authorList>
    </citation>
    <scope>NUCLEOTIDE SEQUENCE [LARGE SCALE GENOMIC DNA]</scope>
    <source>
        <strain evidence="7 9">S3137</strain>
    </source>
</reference>
<keyword evidence="9" id="KW-1185">Reference proteome</keyword>
<comment type="similarity">
    <text evidence="2">Belongs to the UPF0382 family.</text>
</comment>
<dbReference type="GeneID" id="58229648"/>
<reference evidence="8 10" key="2">
    <citation type="submission" date="2017-12" db="EMBL/GenBank/DDBJ databases">
        <authorList>
            <person name="Paulsen S."/>
            <person name="Gram L.K."/>
        </authorList>
    </citation>
    <scope>NUCLEOTIDE SEQUENCE [LARGE SCALE GENOMIC DNA]</scope>
    <source>
        <strain evidence="8 10">S2897</strain>
    </source>
</reference>
<evidence type="ECO:0000313" key="7">
    <source>
        <dbReference type="EMBL" id="KJY98004.1"/>
    </source>
</evidence>
<dbReference type="EMBL" id="PNCG01000003">
    <property type="protein sequence ID" value="TMP88074.1"/>
    <property type="molecule type" value="Genomic_DNA"/>
</dbReference>
<dbReference type="GO" id="GO:0005886">
    <property type="term" value="C:plasma membrane"/>
    <property type="evidence" value="ECO:0007669"/>
    <property type="project" value="TreeGrafter"/>
</dbReference>
<evidence type="ECO:0000256" key="2">
    <source>
        <dbReference type="ARBA" id="ARBA00009694"/>
    </source>
</evidence>
<comment type="caution">
    <text evidence="7">The sequence shown here is derived from an EMBL/GenBank/DDBJ whole genome shotgun (WGS) entry which is preliminary data.</text>
</comment>
<keyword evidence="5 6" id="KW-0472">Membrane</keyword>
<dbReference type="Proteomes" id="UP000305874">
    <property type="component" value="Unassembled WGS sequence"/>
</dbReference>
<evidence type="ECO:0000256" key="3">
    <source>
        <dbReference type="ARBA" id="ARBA00022692"/>
    </source>
</evidence>
<dbReference type="PATRIC" id="fig|151081.8.peg.2392"/>
<dbReference type="STRING" id="151081.TW72_14200"/>
<reference evidence="8" key="4">
    <citation type="submission" date="2019-09" db="EMBL/GenBank/DDBJ databases">
        <title>Co-occurence of chitin degradation, pigmentation and bioactivity in marine Pseudoalteromonas.</title>
        <authorList>
            <person name="Sonnenschein E.C."/>
            <person name="Bech P.K."/>
        </authorList>
    </citation>
    <scope>NUCLEOTIDE SEQUENCE</scope>
    <source>
        <strain evidence="8">S2897</strain>
    </source>
</reference>
<dbReference type="EMBL" id="JXXZ01000011">
    <property type="protein sequence ID" value="KJY98004.1"/>
    <property type="molecule type" value="Genomic_DNA"/>
</dbReference>
<proteinExistence type="inferred from homology"/>
<dbReference type="AlphaFoldDB" id="A0A0F4PQC8"/>
<accession>A0A0F4PQC8</accession>
<dbReference type="RefSeq" id="WP_022944699.1">
    <property type="nucleotide sequence ID" value="NZ_CP023396.1"/>
</dbReference>
<dbReference type="eggNOG" id="COG2363">
    <property type="taxonomic scope" value="Bacteria"/>
</dbReference>
<keyword evidence="3 6" id="KW-0812">Transmembrane</keyword>
<feature type="transmembrane region" description="Helical" evidence="6">
    <location>
        <begin position="71"/>
        <end position="92"/>
    </location>
</feature>
<feature type="transmembrane region" description="Helical" evidence="6">
    <location>
        <begin position="98"/>
        <end position="118"/>
    </location>
</feature>
<dbReference type="OrthoDB" id="9802121at2"/>
<dbReference type="Proteomes" id="UP000033664">
    <property type="component" value="Unassembled WGS sequence"/>
</dbReference>
<evidence type="ECO:0000313" key="9">
    <source>
        <dbReference type="Proteomes" id="UP000033664"/>
    </source>
</evidence>
<dbReference type="InterPro" id="IPR006696">
    <property type="entry name" value="DUF423"/>
</dbReference>
<gene>
    <name evidence="8" type="ORF">CWC05_05395</name>
    <name evidence="7" type="ORF">TW72_14200</name>
</gene>
<evidence type="ECO:0000256" key="5">
    <source>
        <dbReference type="ARBA" id="ARBA00023136"/>
    </source>
</evidence>
<dbReference type="PANTHER" id="PTHR43461">
    <property type="entry name" value="TRANSMEMBRANE PROTEIN 256"/>
    <property type="match status" value="1"/>
</dbReference>
<protein>
    <submittedName>
        <fullName evidence="8">DUF423 domain-containing protein</fullName>
    </submittedName>
    <submittedName>
        <fullName evidence="7">Membrane protein</fullName>
    </submittedName>
</protein>
<evidence type="ECO:0000256" key="1">
    <source>
        <dbReference type="ARBA" id="ARBA00004141"/>
    </source>
</evidence>
<name>A0A0F4PQC8_9GAMM</name>
<evidence type="ECO:0000256" key="4">
    <source>
        <dbReference type="ARBA" id="ARBA00022989"/>
    </source>
</evidence>
<organism evidence="7 9">
    <name type="scientific">Pseudoalteromonas ruthenica</name>
    <dbReference type="NCBI Taxonomy" id="151081"/>
    <lineage>
        <taxon>Bacteria</taxon>
        <taxon>Pseudomonadati</taxon>
        <taxon>Pseudomonadota</taxon>
        <taxon>Gammaproteobacteria</taxon>
        <taxon>Alteromonadales</taxon>
        <taxon>Pseudoalteromonadaceae</taxon>
        <taxon>Pseudoalteromonas</taxon>
    </lineage>
</organism>
<feature type="transmembrane region" description="Helical" evidence="6">
    <location>
        <begin position="47"/>
        <end position="64"/>
    </location>
</feature>
<dbReference type="Pfam" id="PF04241">
    <property type="entry name" value="DUF423"/>
    <property type="match status" value="1"/>
</dbReference>
<comment type="subcellular location">
    <subcellularLocation>
        <location evidence="1">Membrane</location>
        <topology evidence="1">Multi-pass membrane protein</topology>
    </subcellularLocation>
</comment>
<sequence>MSQLFLISGALFAGLSVILGAFAAHGLKSRLSEYAIGVFQTGVEYQMYHALGLILLGILAKFGVNLTISGYFMIAGIVLFSGSLYALALTSIKWFGPITPIGGLCFIIAWAAMIIKLLQMK</sequence>
<reference evidence="10" key="3">
    <citation type="submission" date="2019-06" db="EMBL/GenBank/DDBJ databases">
        <title>Co-occurence of chitin degradation, pigmentation and bioactivity in marine Pseudoalteromonas.</title>
        <authorList>
            <person name="Sonnenschein E.C."/>
            <person name="Bech P.K."/>
        </authorList>
    </citation>
    <scope>NUCLEOTIDE SEQUENCE [LARGE SCALE GENOMIC DNA]</scope>
    <source>
        <strain evidence="10">S2897</strain>
    </source>
</reference>
<evidence type="ECO:0000256" key="6">
    <source>
        <dbReference type="SAM" id="Phobius"/>
    </source>
</evidence>
<evidence type="ECO:0000313" key="10">
    <source>
        <dbReference type="Proteomes" id="UP000305874"/>
    </source>
</evidence>
<dbReference type="PANTHER" id="PTHR43461:SF1">
    <property type="entry name" value="TRANSMEMBRANE PROTEIN 256"/>
    <property type="match status" value="1"/>
</dbReference>
<keyword evidence="4 6" id="KW-1133">Transmembrane helix</keyword>